<evidence type="ECO:0000313" key="3">
    <source>
        <dbReference type="Proteomes" id="UP000830925"/>
    </source>
</evidence>
<evidence type="ECO:0000313" key="2">
    <source>
        <dbReference type="EMBL" id="UPL19733.1"/>
    </source>
</evidence>
<feature type="region of interest" description="Disordered" evidence="1">
    <location>
        <begin position="239"/>
        <end position="264"/>
    </location>
</feature>
<proteinExistence type="predicted"/>
<name>A0AAE9H4M8_ALCFA</name>
<protein>
    <submittedName>
        <fullName evidence="2">Uncharacterized protein</fullName>
    </submittedName>
</protein>
<dbReference type="AlphaFoldDB" id="A0AAE9H4M8"/>
<reference evidence="2" key="1">
    <citation type="submission" date="2022-04" db="EMBL/GenBank/DDBJ databases">
        <title>Genomic mining of Alcaligenes faecalis D334 producing ectoin and derivatives.</title>
        <authorList>
            <person name="Doan V.T."/>
            <person name="Quach N.T."/>
            <person name="Vu T.-H.-N."/>
            <person name="Phi Q.-T."/>
        </authorList>
    </citation>
    <scope>NUCLEOTIDE SEQUENCE</scope>
    <source>
        <strain evidence="2">D334</strain>
    </source>
</reference>
<organism evidence="2 3">
    <name type="scientific">Alcaligenes faecalis</name>
    <dbReference type="NCBI Taxonomy" id="511"/>
    <lineage>
        <taxon>Bacteria</taxon>
        <taxon>Pseudomonadati</taxon>
        <taxon>Pseudomonadota</taxon>
        <taxon>Betaproteobacteria</taxon>
        <taxon>Burkholderiales</taxon>
        <taxon>Alcaligenaceae</taxon>
        <taxon>Alcaligenes</taxon>
    </lineage>
</organism>
<gene>
    <name evidence="2" type="ORF">MXF72_09800</name>
</gene>
<evidence type="ECO:0000256" key="1">
    <source>
        <dbReference type="SAM" id="MobiDB-lite"/>
    </source>
</evidence>
<dbReference type="RefSeq" id="WP_247965466.1">
    <property type="nucleotide sequence ID" value="NZ_CP095873.1"/>
</dbReference>
<dbReference type="Proteomes" id="UP000830925">
    <property type="component" value="Chromosome"/>
</dbReference>
<accession>A0AAE9H4M8</accession>
<dbReference type="EMBL" id="CP095873">
    <property type="protein sequence ID" value="UPL19733.1"/>
    <property type="molecule type" value="Genomic_DNA"/>
</dbReference>
<sequence length="264" mass="28564">MSLSQSTLFARHRGRWSVLAAALLLSACSSVPQQSAQREAVSAAAPQTASTLGTQWGEGRESRAYSVQAQRVEPLRDELQLAYSDERSIRQALGQNLDAQRSILLDQGKVELSVHDGRDAPLTIFSSIGQKNYQLAGKAGERYVLVYTNRSATPYEIITTVDGLDVLSGKPGSRSYNGYLLQAGAVLRIEGFRKSADEVAAFRFSGKDRAYAANTLAGDRRNIGVIGTVLYEVRPVTPAQTTVPSPNPFPADKGNGQYAPAPRY</sequence>